<keyword evidence="3" id="KW-1185">Reference proteome</keyword>
<feature type="region of interest" description="Disordered" evidence="1">
    <location>
        <begin position="1"/>
        <end position="91"/>
    </location>
</feature>
<accession>A0AAF0EG48</accession>
<evidence type="ECO:0000313" key="2">
    <source>
        <dbReference type="EMBL" id="WFD25797.1"/>
    </source>
</evidence>
<feature type="compositionally biased region" description="Acidic residues" evidence="1">
    <location>
        <begin position="288"/>
        <end position="303"/>
    </location>
</feature>
<feature type="compositionally biased region" description="Acidic residues" evidence="1">
    <location>
        <begin position="12"/>
        <end position="25"/>
    </location>
</feature>
<proteinExistence type="predicted"/>
<feature type="compositionally biased region" description="Acidic residues" evidence="1">
    <location>
        <begin position="142"/>
        <end position="168"/>
    </location>
</feature>
<sequence length="340" mass="36725">MNAMDYSSTHENEDDDVSDLGELVEDTNNTPTQQSDSELSESDDSDMAKQIEAAGEGESLIGSDDSSNESQLAHEEQYILQDASSHRQDDEVFAEDDFWDSLTPAALSNESQDVIADELFKPQRGFASSPEPSFSDFFNSSDEMDAEQTMSNDDDSLTANESTEDYDDTSSTISDMGPLSVPLIAHVGSTNGLEDNEHNTGSKDMPSDEAALKNAIPLLVIEDLDGRLIYARAGDGEAVFGSDGEFEFAGESDEESSEDDAVHENGNPTIPSHLLPKEGGLSDADNSGLDDGDTTDELPDDDMPYPRLLIGSIAPKGKSQLERVALLAWLRLLPVLQACH</sequence>
<reference evidence="2" key="1">
    <citation type="submission" date="2023-03" db="EMBL/GenBank/DDBJ databases">
        <title>Mating type loci evolution in Malassezia.</title>
        <authorList>
            <person name="Coelho M.A."/>
        </authorList>
    </citation>
    <scope>NUCLEOTIDE SEQUENCE</scope>
    <source>
        <strain evidence="2">CBS 9557</strain>
    </source>
</reference>
<feature type="compositionally biased region" description="Polar residues" evidence="1">
    <location>
        <begin position="130"/>
        <end position="141"/>
    </location>
</feature>
<evidence type="ECO:0000256" key="1">
    <source>
        <dbReference type="SAM" id="MobiDB-lite"/>
    </source>
</evidence>
<evidence type="ECO:0000313" key="3">
    <source>
        <dbReference type="Proteomes" id="UP001213623"/>
    </source>
</evidence>
<dbReference type="Proteomes" id="UP001213623">
    <property type="component" value="Chromosome 1"/>
</dbReference>
<name>A0AAF0EG48_9BASI</name>
<organism evidence="2 3">
    <name type="scientific">Malassezia nana</name>
    <dbReference type="NCBI Taxonomy" id="180528"/>
    <lineage>
        <taxon>Eukaryota</taxon>
        <taxon>Fungi</taxon>
        <taxon>Dikarya</taxon>
        <taxon>Basidiomycota</taxon>
        <taxon>Ustilaginomycotina</taxon>
        <taxon>Malasseziomycetes</taxon>
        <taxon>Malasseziales</taxon>
        <taxon>Malasseziaceae</taxon>
        <taxon>Malassezia</taxon>
    </lineage>
</organism>
<dbReference type="EMBL" id="CP119892">
    <property type="protein sequence ID" value="WFD25797.1"/>
    <property type="molecule type" value="Genomic_DNA"/>
</dbReference>
<dbReference type="AlphaFoldDB" id="A0AAF0EG48"/>
<feature type="compositionally biased region" description="Acidic residues" evidence="1">
    <location>
        <begin position="248"/>
        <end position="261"/>
    </location>
</feature>
<gene>
    <name evidence="2" type="ORF">MNAN1_000763</name>
</gene>
<protein>
    <submittedName>
        <fullName evidence="2">Uncharacterized protein</fullName>
    </submittedName>
</protein>
<feature type="region of interest" description="Disordered" evidence="1">
    <location>
        <begin position="124"/>
        <end position="208"/>
    </location>
</feature>
<feature type="region of interest" description="Disordered" evidence="1">
    <location>
        <begin position="248"/>
        <end position="305"/>
    </location>
</feature>